<sequence>MTTTYSKEQILNFIHETLSNHNYFIYHTLDCSIDAFSGFIYHYGFTLAKVPNQYDVIAYGYVDQATNKAYNDEGGETTLTELLVPYDFFQIKTLERDRICFLLTEILNEYNDYIDYGFFDNLVELKKIIKPFDYKIVTILKPDEEDEEEEIAEFGYLDTQTQKTYDVDDMEAKLADYNIEEMDFSWEDDH</sequence>
<evidence type="ECO:0000313" key="1">
    <source>
        <dbReference type="EMBL" id="MXQ55276.1"/>
    </source>
</evidence>
<dbReference type="Proteomes" id="UP000430692">
    <property type="component" value="Unassembled WGS sequence"/>
</dbReference>
<gene>
    <name evidence="1" type="ORF">GSM42_16455</name>
</gene>
<organism evidence="1 2">
    <name type="scientific">Shimazuella alba</name>
    <dbReference type="NCBI Taxonomy" id="2690964"/>
    <lineage>
        <taxon>Bacteria</taxon>
        <taxon>Bacillati</taxon>
        <taxon>Bacillota</taxon>
        <taxon>Bacilli</taxon>
        <taxon>Bacillales</taxon>
        <taxon>Thermoactinomycetaceae</taxon>
        <taxon>Shimazuella</taxon>
    </lineage>
</organism>
<dbReference type="RefSeq" id="WP_160802629.1">
    <property type="nucleotide sequence ID" value="NZ_WUUL01000013.1"/>
</dbReference>
<evidence type="ECO:0000313" key="2">
    <source>
        <dbReference type="Proteomes" id="UP000430692"/>
    </source>
</evidence>
<name>A0A6I4VZX7_9BACL</name>
<comment type="caution">
    <text evidence="1">The sequence shown here is derived from an EMBL/GenBank/DDBJ whole genome shotgun (WGS) entry which is preliminary data.</text>
</comment>
<accession>A0A6I4VZX7</accession>
<dbReference type="AlphaFoldDB" id="A0A6I4VZX7"/>
<reference evidence="1 2" key="1">
    <citation type="submission" date="2019-12" db="EMBL/GenBank/DDBJ databases">
        <title>Whole-genome analyses of novel actinobacteria.</title>
        <authorList>
            <person name="Sahin N."/>
            <person name="Saygin H."/>
        </authorList>
    </citation>
    <scope>NUCLEOTIDE SEQUENCE [LARGE SCALE GENOMIC DNA]</scope>
    <source>
        <strain evidence="1 2">KC615</strain>
    </source>
</reference>
<protein>
    <submittedName>
        <fullName evidence="1">Uncharacterized protein</fullName>
    </submittedName>
</protein>
<keyword evidence="2" id="KW-1185">Reference proteome</keyword>
<dbReference type="EMBL" id="WUUL01000013">
    <property type="protein sequence ID" value="MXQ55276.1"/>
    <property type="molecule type" value="Genomic_DNA"/>
</dbReference>
<proteinExistence type="predicted"/>